<feature type="signal peptide" evidence="1">
    <location>
        <begin position="1"/>
        <end position="20"/>
    </location>
</feature>
<keyword evidence="1" id="KW-0732">Signal</keyword>
<evidence type="ECO:0000256" key="1">
    <source>
        <dbReference type="SAM" id="SignalP"/>
    </source>
</evidence>
<dbReference type="InterPro" id="IPR032183">
    <property type="entry name" value="PKD-like"/>
</dbReference>
<organism evidence="2 3">
    <name type="scientific">Chitinophaga horti</name>
    <dbReference type="NCBI Taxonomy" id="2920382"/>
    <lineage>
        <taxon>Bacteria</taxon>
        <taxon>Pseudomonadati</taxon>
        <taxon>Bacteroidota</taxon>
        <taxon>Chitinophagia</taxon>
        <taxon>Chitinophagales</taxon>
        <taxon>Chitinophagaceae</taxon>
        <taxon>Chitinophaga</taxon>
    </lineage>
</organism>
<dbReference type="RefSeq" id="WP_264283476.1">
    <property type="nucleotide sequence ID" value="NZ_CP107006.1"/>
</dbReference>
<name>A0ABY6J7Z1_9BACT</name>
<dbReference type="Pfam" id="PF16407">
    <property type="entry name" value="PKD_2"/>
    <property type="match status" value="1"/>
</dbReference>
<dbReference type="Proteomes" id="UP001162741">
    <property type="component" value="Chromosome"/>
</dbReference>
<proteinExistence type="predicted"/>
<protein>
    <submittedName>
        <fullName evidence="2">PKD-like family lipoprotein</fullName>
    </submittedName>
</protein>
<keyword evidence="3" id="KW-1185">Reference proteome</keyword>
<reference evidence="2" key="1">
    <citation type="submission" date="2022-10" db="EMBL/GenBank/DDBJ databases">
        <title>Chitinophaga sp. nov., isolated from soil.</title>
        <authorList>
            <person name="Jeon C.O."/>
        </authorList>
    </citation>
    <scope>NUCLEOTIDE SEQUENCE</scope>
    <source>
        <strain evidence="2">R8</strain>
    </source>
</reference>
<dbReference type="EMBL" id="CP107006">
    <property type="protein sequence ID" value="UYQ95796.1"/>
    <property type="molecule type" value="Genomic_DNA"/>
</dbReference>
<evidence type="ECO:0000313" key="3">
    <source>
        <dbReference type="Proteomes" id="UP001162741"/>
    </source>
</evidence>
<sequence>MKLRQYAFLLLCALPFAACLKDKGNNDIKELNTFYVDTAGLQTSFEARQSLANLKVEPKVVYSGDTANLTYLWRLYATTSTYDTLSNARNLDAPVSLKSGTYPLELIVTEKTTGLRAFMQYSVQVLAAIPSGWMVAYEKDGNTDVDLIRATDFIANLVKDTMINQAYSRSNEGPMPGTPLNITYLSTSASYLFTTKDAGGLQNTDFRKVMTYPQLFVGETDPPYQFTSFHTGTYSQGMYINGKHAYWGSGGVMLGKLLTPDNTDNYEAAPFMVFMYARNGLFYDQQGMRFLFANQWSGTSSAFTNANAGARFNLNNMGKKLLHLERGFMQGLNNDPYKYAFFKDVSGNGRYLYVFNSQAPATPDVAALDISNVPDILDAKFYAISNKGPAIFYTTASKVYSFTYDYITNTYATPVAGFTAPAGEVITACTMFKSHLGNSAQTVYDSKLLFVATWNEATKTGKVHLFAINEVSGAVTPQPLKTWNVGGKVGSMGYKNA</sequence>
<feature type="chain" id="PRO_5045700936" evidence="1">
    <location>
        <begin position="21"/>
        <end position="497"/>
    </location>
</feature>
<evidence type="ECO:0000313" key="2">
    <source>
        <dbReference type="EMBL" id="UYQ95796.1"/>
    </source>
</evidence>
<accession>A0ABY6J7Z1</accession>
<gene>
    <name evidence="2" type="ORF">MKQ68_11850</name>
</gene>